<dbReference type="InterPro" id="IPR009057">
    <property type="entry name" value="Homeodomain-like_sf"/>
</dbReference>
<reference evidence="5 6" key="1">
    <citation type="journal article" date="2019" name="Commun. Biol.">
        <title>The bagworm genome reveals a unique fibroin gene that provides high tensile strength.</title>
        <authorList>
            <person name="Kono N."/>
            <person name="Nakamura H."/>
            <person name="Ohtoshi R."/>
            <person name="Tomita M."/>
            <person name="Numata K."/>
            <person name="Arakawa K."/>
        </authorList>
    </citation>
    <scope>NUCLEOTIDE SEQUENCE [LARGE SCALE GENOMIC DNA]</scope>
</reference>
<dbReference type="PROSITE" id="PS51293">
    <property type="entry name" value="SANT"/>
    <property type="match status" value="1"/>
</dbReference>
<dbReference type="InterPro" id="IPR017930">
    <property type="entry name" value="Myb_dom"/>
</dbReference>
<dbReference type="Proteomes" id="UP000299102">
    <property type="component" value="Unassembled WGS sequence"/>
</dbReference>
<evidence type="ECO:0000313" key="6">
    <source>
        <dbReference type="Proteomes" id="UP000299102"/>
    </source>
</evidence>
<evidence type="ECO:0000256" key="1">
    <source>
        <dbReference type="ARBA" id="ARBA00004123"/>
    </source>
</evidence>
<dbReference type="Pfam" id="PF00249">
    <property type="entry name" value="Myb_DNA-binding"/>
    <property type="match status" value="1"/>
</dbReference>
<organism evidence="5 6">
    <name type="scientific">Eumeta variegata</name>
    <name type="common">Bagworm moth</name>
    <name type="synonym">Eumeta japonica</name>
    <dbReference type="NCBI Taxonomy" id="151549"/>
    <lineage>
        <taxon>Eukaryota</taxon>
        <taxon>Metazoa</taxon>
        <taxon>Ecdysozoa</taxon>
        <taxon>Arthropoda</taxon>
        <taxon>Hexapoda</taxon>
        <taxon>Insecta</taxon>
        <taxon>Pterygota</taxon>
        <taxon>Neoptera</taxon>
        <taxon>Endopterygota</taxon>
        <taxon>Lepidoptera</taxon>
        <taxon>Glossata</taxon>
        <taxon>Ditrysia</taxon>
        <taxon>Tineoidea</taxon>
        <taxon>Psychidae</taxon>
        <taxon>Oiketicinae</taxon>
        <taxon>Eumeta</taxon>
    </lineage>
</organism>
<dbReference type="GO" id="GO:0006357">
    <property type="term" value="P:regulation of transcription by RNA polymerase II"/>
    <property type="evidence" value="ECO:0007669"/>
    <property type="project" value="TreeGrafter"/>
</dbReference>
<evidence type="ECO:0000259" key="3">
    <source>
        <dbReference type="PROSITE" id="PS51293"/>
    </source>
</evidence>
<dbReference type="Gene3D" id="1.10.10.60">
    <property type="entry name" value="Homeodomain-like"/>
    <property type="match status" value="1"/>
</dbReference>
<accession>A0A4C1SRT3</accession>
<evidence type="ECO:0000259" key="4">
    <source>
        <dbReference type="PROSITE" id="PS51294"/>
    </source>
</evidence>
<dbReference type="AlphaFoldDB" id="A0A4C1SRT3"/>
<feature type="domain" description="SANT" evidence="3">
    <location>
        <begin position="42"/>
        <end position="94"/>
    </location>
</feature>
<dbReference type="PANTHER" id="PTHR12374:SF63">
    <property type="entry name" value="TRANSCRIPTIONAL ADAPTER 2-BETA"/>
    <property type="match status" value="1"/>
</dbReference>
<dbReference type="InterPro" id="IPR017884">
    <property type="entry name" value="SANT_dom"/>
</dbReference>
<dbReference type="CDD" id="cd00167">
    <property type="entry name" value="SANT"/>
    <property type="match status" value="1"/>
</dbReference>
<dbReference type="PROSITE" id="PS51294">
    <property type="entry name" value="HTH_MYB"/>
    <property type="match status" value="1"/>
</dbReference>
<dbReference type="GO" id="GO:0005634">
    <property type="term" value="C:nucleus"/>
    <property type="evidence" value="ECO:0007669"/>
    <property type="project" value="UniProtKB-SubCell"/>
</dbReference>
<dbReference type="GO" id="GO:0070461">
    <property type="term" value="C:SAGA-type complex"/>
    <property type="evidence" value="ECO:0007669"/>
    <property type="project" value="TreeGrafter"/>
</dbReference>
<dbReference type="SMART" id="SM00717">
    <property type="entry name" value="SANT"/>
    <property type="match status" value="1"/>
</dbReference>
<keyword evidence="6" id="KW-1185">Reference proteome</keyword>
<feature type="domain" description="Myb-like" evidence="2">
    <location>
        <begin position="44"/>
        <end position="90"/>
    </location>
</feature>
<dbReference type="PANTHER" id="PTHR12374">
    <property type="entry name" value="TRANSCRIPTIONAL ADAPTOR 2 ADA2 -RELATED"/>
    <property type="match status" value="1"/>
</dbReference>
<name>A0A4C1SRT3_EUMVA</name>
<sequence>MPTTVVSSLFAYWDSVENYRLKVLKLKLKNCGRDSGAFGFFLGRGSWSANEEIRLLDAIEQFGFGNWEDIAKHIETRSPEEAKDEYITRYLEGSIGRATWGNVESTSRPALHCADRDEGPLGPSAVSRLPPLAVTSDEAAQLGYMPNRDDFEREHDHEAEQIISALSLNPEDDELDVDVKVEYAKVFSIRLVMDLTCDSSNEENVSFDNLSRCQLTLLARAELALR</sequence>
<gene>
    <name evidence="5" type="primary">Ada2b</name>
    <name evidence="5" type="ORF">EVAR_74717_1</name>
</gene>
<evidence type="ECO:0000313" key="5">
    <source>
        <dbReference type="EMBL" id="GBP03910.1"/>
    </source>
</evidence>
<comment type="caution">
    <text evidence="5">The sequence shown here is derived from an EMBL/GenBank/DDBJ whole genome shotgun (WGS) entry which is preliminary data.</text>
</comment>
<evidence type="ECO:0000259" key="2">
    <source>
        <dbReference type="PROSITE" id="PS50090"/>
    </source>
</evidence>
<dbReference type="InterPro" id="IPR001005">
    <property type="entry name" value="SANT/Myb"/>
</dbReference>
<dbReference type="SUPFAM" id="SSF46689">
    <property type="entry name" value="Homeodomain-like"/>
    <property type="match status" value="1"/>
</dbReference>
<dbReference type="GO" id="GO:0003682">
    <property type="term" value="F:chromatin binding"/>
    <property type="evidence" value="ECO:0007669"/>
    <property type="project" value="TreeGrafter"/>
</dbReference>
<dbReference type="STRING" id="151549.A0A4C1SRT3"/>
<comment type="subcellular location">
    <subcellularLocation>
        <location evidence="1">Nucleus</location>
    </subcellularLocation>
</comment>
<protein>
    <submittedName>
        <fullName evidence="5">Transcriptional adapter 2B</fullName>
    </submittedName>
</protein>
<dbReference type="OrthoDB" id="270417at2759"/>
<dbReference type="InterPro" id="IPR055141">
    <property type="entry name" value="TADA2A_B-like_dom"/>
</dbReference>
<proteinExistence type="predicted"/>
<dbReference type="EMBL" id="BGZK01000012">
    <property type="protein sequence ID" value="GBP03910.1"/>
    <property type="molecule type" value="Genomic_DNA"/>
</dbReference>
<dbReference type="Pfam" id="PF22941">
    <property type="entry name" value="TADA2A-like_3rd"/>
    <property type="match status" value="1"/>
</dbReference>
<feature type="domain" description="HTH myb-type" evidence="4">
    <location>
        <begin position="39"/>
        <end position="94"/>
    </location>
</feature>
<dbReference type="PROSITE" id="PS50090">
    <property type="entry name" value="MYB_LIKE"/>
    <property type="match status" value="1"/>
</dbReference>
<dbReference type="GO" id="GO:0006338">
    <property type="term" value="P:chromatin remodeling"/>
    <property type="evidence" value="ECO:0007669"/>
    <property type="project" value="TreeGrafter"/>
</dbReference>
<dbReference type="GO" id="GO:0003713">
    <property type="term" value="F:transcription coactivator activity"/>
    <property type="evidence" value="ECO:0007669"/>
    <property type="project" value="TreeGrafter"/>
</dbReference>